<dbReference type="InParanoid" id="A0A6I9UUZ8"/>
<feature type="compositionally biased region" description="Polar residues" evidence="2">
    <location>
        <begin position="1717"/>
        <end position="1726"/>
    </location>
</feature>
<feature type="region of interest" description="Disordered" evidence="2">
    <location>
        <begin position="902"/>
        <end position="942"/>
    </location>
</feature>
<feature type="coiled-coil region" evidence="1">
    <location>
        <begin position="232"/>
        <end position="259"/>
    </location>
</feature>
<feature type="region of interest" description="Disordered" evidence="2">
    <location>
        <begin position="1716"/>
        <end position="1735"/>
    </location>
</feature>
<evidence type="ECO:0000313" key="3">
    <source>
        <dbReference type="Proteomes" id="UP001652620"/>
    </source>
</evidence>
<dbReference type="OrthoDB" id="306254at2759"/>
<dbReference type="RefSeq" id="XP_011199539.2">
    <property type="nucleotide sequence ID" value="XM_011201237.4"/>
</dbReference>
<feature type="compositionally biased region" description="Basic and acidic residues" evidence="2">
    <location>
        <begin position="918"/>
        <end position="942"/>
    </location>
</feature>
<feature type="compositionally biased region" description="Low complexity" evidence="2">
    <location>
        <begin position="1606"/>
        <end position="1624"/>
    </location>
</feature>
<keyword evidence="3" id="KW-1185">Reference proteome</keyword>
<feature type="region of interest" description="Disordered" evidence="2">
    <location>
        <begin position="1606"/>
        <end position="1661"/>
    </location>
</feature>
<accession>A0A6I9UUZ8</accession>
<feature type="compositionally biased region" description="Low complexity" evidence="2">
    <location>
        <begin position="1083"/>
        <end position="1093"/>
    </location>
</feature>
<name>A0A6I9UUZ8_BACDO</name>
<evidence type="ECO:0000256" key="1">
    <source>
        <dbReference type="SAM" id="Coils"/>
    </source>
</evidence>
<dbReference type="InterPro" id="IPR028750">
    <property type="entry name" value="CEP350/CC187"/>
</dbReference>
<evidence type="ECO:0000256" key="2">
    <source>
        <dbReference type="SAM" id="MobiDB-lite"/>
    </source>
</evidence>
<proteinExistence type="predicted"/>
<feature type="compositionally biased region" description="Polar residues" evidence="2">
    <location>
        <begin position="1625"/>
        <end position="1654"/>
    </location>
</feature>
<evidence type="ECO:0000313" key="4">
    <source>
        <dbReference type="RefSeq" id="XP_011199539.2"/>
    </source>
</evidence>
<gene>
    <name evidence="4" type="primary">LOC105223496</name>
</gene>
<dbReference type="PANTHER" id="PTHR13958:SF3">
    <property type="entry name" value="CAP-GLY DOMAIN-CONTAINING PROTEIN-RELATED"/>
    <property type="match status" value="1"/>
</dbReference>
<feature type="region of interest" description="Disordered" evidence="2">
    <location>
        <begin position="1079"/>
        <end position="1114"/>
    </location>
</feature>
<sequence>MSELQPVWKKAEGAVKYYKDSDNEKHRVAASPRQIKTQIAKISYTSIMKTPTKKNKAKQSPPKDDSTETESENVIEPAELETRKICSNDNTNNEFVKMKKERDQEIKNLNTYLTEIINNNPTDKTKLTENGKAEDEVENNVRKYDQIVRRCNTEVDFRPVAQSERRLKSRVVSIIRSKSSHPPDTKSHELLPSVAQNVKRKSYNVEEARKFLKDQKRRRRFQQATSALKVKGEKTAIEKEEIKKRLEELRKNSRAIITKNVNKKKNSPIALDDRKKKEIKVDPDLFKNINVKENNNGEAFKDLKTEPVIEKSEVGISDICPTTPNDNVIKNTEVKSICNSNLKSIIPDPIKELGILFPEKRIGLLRKPETKDHSFSAIREYNFDKENIALEMLNPKFVQSVPLVPKTTSNDKGNTKDREEIREEVTYRKPTCDLLHYLHADELKNPDLSKVYKVDSIRKSCDESNSKCEGNTNNITVNNLPYWLKPSAVQIYPYNFIMAVRRKLEALADVRQSTNQIHIKSQKTANSQIADKTSLSRNYSLNQSLKQKTDATESKYSEGSLKTIKTDTDRIYTNCNNSNIHPTQSQSEINSNLSSISVQLLQSSNNELRTSSNKTNSIPLTNAKSKGFALTSEDDTTISSSIFNSPERIIRQRNDTSRGKCEELHRAISPLSLERVENLTIMSSKKLKTAIAAKHVNPNRGDAQTSKMEHNLSHNQSTSREIDFNQLLNDFNRSLSQVIEVNDRLKTTINKSHEICGTTHTENNNIREPDDYTTDFEKCSSHRTNNSSDVQNEIDLQKAHIESYSENEICGLKYGDNQTCKEAKNTIKFSHESQQECDEQLNKIIKSKMNCISSQKYGLSKVCYESSEIYSVNGKHKTLEIQNQENSKRAEHLTETLISTNISDENGCDSTSSIQENIRSKTENENKQKVETPQKSKFSERKKTFTSINHEDSPYQQNFLSENITASHKILEMFDYSNLEISLGSVKTDSLSDSTCSYSNVGMYEKLIRNETTKSEHLTALLKMREKALFDRTKGQIAWLEVQKERCKSKGLLFQIAAIKKKQRGILLKMEKEREEIKRLLQSTTSTSSTESTSNRENKSITPPSRKPIKSVVPEKTNTKIYQRISRSDCDEEKSPTLQSTLVRNIDNKPSDLWQQNIKVKVDRSEPVVRANYTLETSRSLEELLKKRELDLQRRREHVEQLMQWHRRLDQEEAEVLQMENKLLRYNTHKSESKNLAADKTKVPPQDHAVTVPLTNYNSHVRVQRRLKEINNSLKELNSISSTHTTAGSNEGSGEEIVVDAIDCVRTTGAKLNKLWRRLTSQQFEKYEPDKRYELSKTDLEHLYEAAKVAVLKDFSQNESSLAADLLENSIFSCDQNILPTQQSLQQQNQLKSVLVPSLKLCTSSESSDKEGESCGDTSVNSLQRDNYSPSIVAEKFQHISACSSGSGTISSVVTQSSSEINILLTKITSSMRNTISNVGLVRSLSDGVLYSKDRLLQVGKQESVNIYKEQCAELNGKNSSALTESPSKQVLESHQTHENNNCGTELVFTPAALNYKNVYMEEKMGVQNNILNISNNKAANDDLNVYSKQQDVLSSFHHNSVCVSPKTTTTKYQNPNYNNNSNSSCANLDSTQNDNDNSCSTYSDLDSIKSQPLSDEDSFNSKTFISQPKMFESEEATNANCVSKSYDDDFESSGELTQIDDLSLPHFESIVDVSFSGDNGNSSGVENVDLNHGEKDIKEVLSNVSEKPRNSQSQQSNSEIIIGPPPSQTPADNVRLPALDGNNGSSASSAIQLMPDIINELEIRRCQQILIEPEKVKQFDNVSTVLPYMYVREIPNKPPPPYVPPAHGSPMTTIFPSEERIREISYRRTHELYCELLKTDYITKTGEKLPTVMDEKITNIYERIILDICREYLDEHSEVLTQGDPDNFHTQLAFFNPPNRLHCIQESIYKEVRRCLAMDKTLKRRTPIYSVYGQRANRDHIGKIIIQEMYDEDDKWCNFHREENEVVDLIISEMVGKCLNTIAKEVLIEENGTVDITCRVKEVACEGDAKICSHETESKQHNNSVDLIINDAQ</sequence>
<dbReference type="Proteomes" id="UP001652620">
    <property type="component" value="Chromosome 3"/>
</dbReference>
<protein>
    <submittedName>
        <fullName evidence="4">Uncharacterized protein LOC105223496 isoform X1</fullName>
    </submittedName>
</protein>
<dbReference type="GO" id="GO:0008017">
    <property type="term" value="F:microtubule binding"/>
    <property type="evidence" value="ECO:0007669"/>
    <property type="project" value="InterPro"/>
</dbReference>
<dbReference type="PANTHER" id="PTHR13958">
    <property type="entry name" value="CENTROSOME-ASSOCIATED PROTEIN 350"/>
    <property type="match status" value="1"/>
</dbReference>
<feature type="compositionally biased region" description="Polar residues" evidence="2">
    <location>
        <begin position="902"/>
        <end position="917"/>
    </location>
</feature>
<dbReference type="GeneID" id="105223496"/>
<dbReference type="GO" id="GO:0005813">
    <property type="term" value="C:centrosome"/>
    <property type="evidence" value="ECO:0007669"/>
    <property type="project" value="InterPro"/>
</dbReference>
<dbReference type="GO" id="GO:0034453">
    <property type="term" value="P:microtubule anchoring"/>
    <property type="evidence" value="ECO:0007669"/>
    <property type="project" value="InterPro"/>
</dbReference>
<organism evidence="3 4">
    <name type="scientific">Bactrocera dorsalis</name>
    <name type="common">Oriental fruit fly</name>
    <name type="synonym">Dacus dorsalis</name>
    <dbReference type="NCBI Taxonomy" id="27457"/>
    <lineage>
        <taxon>Eukaryota</taxon>
        <taxon>Metazoa</taxon>
        <taxon>Ecdysozoa</taxon>
        <taxon>Arthropoda</taxon>
        <taxon>Hexapoda</taxon>
        <taxon>Insecta</taxon>
        <taxon>Pterygota</taxon>
        <taxon>Neoptera</taxon>
        <taxon>Endopterygota</taxon>
        <taxon>Diptera</taxon>
        <taxon>Brachycera</taxon>
        <taxon>Muscomorpha</taxon>
        <taxon>Tephritoidea</taxon>
        <taxon>Tephritidae</taxon>
        <taxon>Bactrocera</taxon>
        <taxon>Bactrocera</taxon>
    </lineage>
</organism>
<feature type="region of interest" description="Disordered" evidence="2">
    <location>
        <begin position="41"/>
        <end position="79"/>
    </location>
</feature>
<feature type="coiled-coil region" evidence="1">
    <location>
        <begin position="1195"/>
        <end position="1229"/>
    </location>
</feature>
<dbReference type="KEGG" id="bdr:105223496"/>
<feature type="region of interest" description="Disordered" evidence="2">
    <location>
        <begin position="1744"/>
        <end position="1779"/>
    </location>
</feature>
<reference evidence="4" key="1">
    <citation type="submission" date="2025-08" db="UniProtKB">
        <authorList>
            <consortium name="RefSeq"/>
        </authorList>
    </citation>
    <scope>IDENTIFICATION</scope>
    <source>
        <tissue evidence="4">Adult</tissue>
    </source>
</reference>
<keyword evidence="1" id="KW-0175">Coiled coil</keyword>